<dbReference type="EMBL" id="UZAU01000359">
    <property type="status" value="NOT_ANNOTATED_CDS"/>
    <property type="molecule type" value="Genomic_DNA"/>
</dbReference>
<protein>
    <recommendedName>
        <fullName evidence="7">Reverse transcriptase domain-containing protein</fullName>
    </recommendedName>
</protein>
<dbReference type="Gene3D" id="3.60.10.10">
    <property type="entry name" value="Endonuclease/exonuclease/phosphatase"/>
    <property type="match status" value="1"/>
</dbReference>
<evidence type="ECO:0000256" key="1">
    <source>
        <dbReference type="SAM" id="Coils"/>
    </source>
</evidence>
<evidence type="ECO:0000259" key="2">
    <source>
        <dbReference type="Pfam" id="PF00078"/>
    </source>
</evidence>
<dbReference type="Proteomes" id="UP000596661">
    <property type="component" value="Chromosome 4"/>
</dbReference>
<dbReference type="InterPro" id="IPR000477">
    <property type="entry name" value="RT_dom"/>
</dbReference>
<feature type="domain" description="Reverse transcriptase zinc-binding" evidence="4">
    <location>
        <begin position="704"/>
        <end position="775"/>
    </location>
</feature>
<accession>A0A803PHH3</accession>
<evidence type="ECO:0000313" key="5">
    <source>
        <dbReference type="EnsemblPlants" id="cds.evm.model.04.449"/>
    </source>
</evidence>
<keyword evidence="1" id="KW-0175">Coiled coil</keyword>
<dbReference type="Pfam" id="PF13966">
    <property type="entry name" value="zf-RVT"/>
    <property type="match status" value="1"/>
</dbReference>
<dbReference type="Pfam" id="PF13456">
    <property type="entry name" value="RVT_3"/>
    <property type="match status" value="1"/>
</dbReference>
<evidence type="ECO:0000259" key="3">
    <source>
        <dbReference type="Pfam" id="PF13456"/>
    </source>
</evidence>
<dbReference type="InterPro" id="IPR026960">
    <property type="entry name" value="RVT-Znf"/>
</dbReference>
<dbReference type="PANTHER" id="PTHR46890">
    <property type="entry name" value="NON-LTR RETROLELEMENT REVERSE TRANSCRIPTASE-LIKE PROTEIN-RELATED"/>
    <property type="match status" value="1"/>
</dbReference>
<dbReference type="AlphaFoldDB" id="A0A803PHH3"/>
<dbReference type="InterPro" id="IPR052343">
    <property type="entry name" value="Retrotransposon-Effector_Assoc"/>
</dbReference>
<feature type="domain" description="Reverse transcriptase" evidence="2">
    <location>
        <begin position="394"/>
        <end position="515"/>
    </location>
</feature>
<dbReference type="EnsemblPlants" id="evm.model.04.449">
    <property type="protein sequence ID" value="cds.evm.model.04.449"/>
    <property type="gene ID" value="evm.TU.04.449"/>
</dbReference>
<keyword evidence="6" id="KW-1185">Reference proteome</keyword>
<dbReference type="Gramene" id="evm.model.04.449">
    <property type="protein sequence ID" value="cds.evm.model.04.449"/>
    <property type="gene ID" value="evm.TU.04.449"/>
</dbReference>
<feature type="domain" description="RNase H type-1" evidence="3">
    <location>
        <begin position="886"/>
        <end position="1008"/>
    </location>
</feature>
<reference evidence="5" key="2">
    <citation type="submission" date="2021-03" db="UniProtKB">
        <authorList>
            <consortium name="EnsemblPlants"/>
        </authorList>
    </citation>
    <scope>IDENTIFICATION</scope>
</reference>
<dbReference type="InterPro" id="IPR044730">
    <property type="entry name" value="RNase_H-like_dom_plant"/>
</dbReference>
<dbReference type="InterPro" id="IPR002156">
    <property type="entry name" value="RNaseH_domain"/>
</dbReference>
<feature type="coiled-coil region" evidence="1">
    <location>
        <begin position="189"/>
        <end position="223"/>
    </location>
</feature>
<dbReference type="InterPro" id="IPR012337">
    <property type="entry name" value="RNaseH-like_sf"/>
</dbReference>
<reference evidence="5" key="1">
    <citation type="submission" date="2018-11" db="EMBL/GenBank/DDBJ databases">
        <authorList>
            <person name="Grassa J C."/>
        </authorList>
    </citation>
    <scope>NUCLEOTIDE SEQUENCE [LARGE SCALE GENOMIC DNA]</scope>
</reference>
<dbReference type="GO" id="GO:0003676">
    <property type="term" value="F:nucleic acid binding"/>
    <property type="evidence" value="ECO:0007669"/>
    <property type="project" value="InterPro"/>
</dbReference>
<organism evidence="5 6">
    <name type="scientific">Cannabis sativa</name>
    <name type="common">Hemp</name>
    <name type="synonym">Marijuana</name>
    <dbReference type="NCBI Taxonomy" id="3483"/>
    <lineage>
        <taxon>Eukaryota</taxon>
        <taxon>Viridiplantae</taxon>
        <taxon>Streptophyta</taxon>
        <taxon>Embryophyta</taxon>
        <taxon>Tracheophyta</taxon>
        <taxon>Spermatophyta</taxon>
        <taxon>Magnoliopsida</taxon>
        <taxon>eudicotyledons</taxon>
        <taxon>Gunneridae</taxon>
        <taxon>Pentapetalae</taxon>
        <taxon>rosids</taxon>
        <taxon>fabids</taxon>
        <taxon>Rosales</taxon>
        <taxon>Cannabaceae</taxon>
        <taxon>Cannabis</taxon>
    </lineage>
</organism>
<dbReference type="SUPFAM" id="SSF56219">
    <property type="entry name" value="DNase I-like"/>
    <property type="match status" value="1"/>
</dbReference>
<proteinExistence type="predicted"/>
<dbReference type="CDD" id="cd06222">
    <property type="entry name" value="RNase_H_like"/>
    <property type="match status" value="1"/>
</dbReference>
<evidence type="ECO:0000313" key="6">
    <source>
        <dbReference type="Proteomes" id="UP000596661"/>
    </source>
</evidence>
<dbReference type="InterPro" id="IPR036397">
    <property type="entry name" value="RNaseH_sf"/>
</dbReference>
<name>A0A803PHH3_CANSA</name>
<dbReference type="Gene3D" id="3.30.420.10">
    <property type="entry name" value="Ribonuclease H-like superfamily/Ribonuclease H"/>
    <property type="match status" value="1"/>
</dbReference>
<sequence>MLKRSRFLNGSSSTASEDDVFVTDVSANADSEATFTSTAEVDGPSFHFTDFYGAPATQDIMASWTLLRRLDDISPHQLWLVIGDFNEILSNVDKEGGPLRNERLMNDFRACLDHCHLNDTPYEAHGESVQQPKRRSRFRFEKLWLVDAESRDIISRCWLDQSSHNPIDNVLNNLDACATTLQKWHIGKYGHMKKRVAEAQTRVNDLNNTLDRSHNIMEELKTSESILDDLLEQEEIYWQQRSPVEWMSSGDCNTKFFHAKALARQSNNRIKFLIDDAGLKVHLRSDLVSVLEAYFLNIFQAAPTDDAALSSVLDTIPIMVSADMNHGLTQPFTRAEVDAALQSISPDKSPSIDGMSAMFYQQHWDLVSREVLGVLNDGADPTPLNRTIITLIPKNKKPQNMKDYRPIILCNVISKLITKVLVARFKVVLPYVISETQSAFLPNRLITYNILVAFELVHAIKNRTAGRKGISLKLDMSKAFDRVKWSFIQAVMRKMGFAEQWINLIMTCLSTNTFSFNVNDGGMGFRSFEQFNQALLAKQAWRLLEKPDSLIGKLLKSHYFPKNDFLHAPHGHSPSLIWQGIIWGRELLLKGLRWKIGEGRQIRIAIDPWLPGRDTFTPTLFSGPADAMVSHLITDERVWNVPLLQQWFSPLDVDRILTLALSFFKHSNALIWHYTTSGAYTVQSGYHLATSIDDASANNCSSSVSQASWWKYFWSLQLPQKVKIFAWRVIHNALPIATSLVRQKIITDSTCSVCKTAWESIGHALFGCKYAKAVWRHMDLVFDWSKTSAMYKGDYLVHLSTIYKLQEMEQIICTLWSIWTERNRVVHGSSAKPASILASFAVNYLSNFISATKKYHTAATSAPTLPTSAPGATKWTPPTGLNLKLNVDAAPDANRNIIGVGVVVRNSAGHVLAAMAKLIIGNFASHIMEAKAMFHSLNWVIQLQLPITIVEADALLVANALQYGSTAISSYHDILLDGTSLLSFFPQVNVVHAKRSANMVAHSLAKFALGVEETCFCMEASANLSSSDQSVAHVVWAYVMFAAHIVALVVSTSSEKFATSVTFVASASLVTSETVGFEMSEAVITAAVTIVEVKVEPAATVDAENPLAEKMNQINLHAYKSETIVDALVALEQCRSSLSPHGHVVQVSIFVSPPKDVFAYEIQFALSQVVQWLQQVVSAILMIALLICNSRFAHGHTSL</sequence>
<dbReference type="CDD" id="cd01650">
    <property type="entry name" value="RT_nLTR_like"/>
    <property type="match status" value="1"/>
</dbReference>
<dbReference type="InterPro" id="IPR036691">
    <property type="entry name" value="Endo/exonu/phosph_ase_sf"/>
</dbReference>
<evidence type="ECO:0008006" key="7">
    <source>
        <dbReference type="Google" id="ProtNLM"/>
    </source>
</evidence>
<dbReference type="GO" id="GO:0004523">
    <property type="term" value="F:RNA-DNA hybrid ribonuclease activity"/>
    <property type="evidence" value="ECO:0007669"/>
    <property type="project" value="InterPro"/>
</dbReference>
<dbReference type="SUPFAM" id="SSF53098">
    <property type="entry name" value="Ribonuclease H-like"/>
    <property type="match status" value="1"/>
</dbReference>
<dbReference type="PANTHER" id="PTHR46890:SF48">
    <property type="entry name" value="RNA-DIRECTED DNA POLYMERASE"/>
    <property type="match status" value="1"/>
</dbReference>
<evidence type="ECO:0000259" key="4">
    <source>
        <dbReference type="Pfam" id="PF13966"/>
    </source>
</evidence>
<dbReference type="Pfam" id="PF00078">
    <property type="entry name" value="RVT_1"/>
    <property type="match status" value="1"/>
</dbReference>